<dbReference type="SUPFAM" id="SSF54495">
    <property type="entry name" value="UBC-like"/>
    <property type="match status" value="1"/>
</dbReference>
<feature type="region of interest" description="Disordered" evidence="1">
    <location>
        <begin position="16"/>
        <end position="52"/>
    </location>
</feature>
<organism evidence="2 3">
    <name type="scientific">Paramuricea clavata</name>
    <name type="common">Red gorgonian</name>
    <name type="synonym">Violescent sea-whip</name>
    <dbReference type="NCBI Taxonomy" id="317549"/>
    <lineage>
        <taxon>Eukaryota</taxon>
        <taxon>Metazoa</taxon>
        <taxon>Cnidaria</taxon>
        <taxon>Anthozoa</taxon>
        <taxon>Octocorallia</taxon>
        <taxon>Malacalcyonacea</taxon>
        <taxon>Plexauridae</taxon>
        <taxon>Paramuricea</taxon>
    </lineage>
</organism>
<feature type="compositionally biased region" description="Basic and acidic residues" evidence="1">
    <location>
        <begin position="35"/>
        <end position="44"/>
    </location>
</feature>
<evidence type="ECO:0000313" key="2">
    <source>
        <dbReference type="EMBL" id="CAB3985494.1"/>
    </source>
</evidence>
<dbReference type="SMART" id="SM00212">
    <property type="entry name" value="UBCc"/>
    <property type="match status" value="1"/>
</dbReference>
<dbReference type="InterPro" id="IPR016135">
    <property type="entry name" value="UBQ-conjugating_enzyme/RWD"/>
</dbReference>
<dbReference type="CDD" id="cd23814">
    <property type="entry name" value="UEV_AKTIP"/>
    <property type="match status" value="1"/>
</dbReference>
<gene>
    <name evidence="2" type="ORF">PACLA_8A053722</name>
</gene>
<accession>A0A6S7FYS0</accession>
<proteinExistence type="predicted"/>
<evidence type="ECO:0000313" key="3">
    <source>
        <dbReference type="Proteomes" id="UP001152795"/>
    </source>
</evidence>
<comment type="caution">
    <text evidence="2">The sequence shown here is derived from an EMBL/GenBank/DDBJ whole genome shotgun (WGS) entry which is preliminary data.</text>
</comment>
<dbReference type="PANTHER" id="PTHR24067">
    <property type="entry name" value="UBIQUITIN-CONJUGATING ENZYME E2"/>
    <property type="match status" value="1"/>
</dbReference>
<dbReference type="OrthoDB" id="5596422at2759"/>
<keyword evidence="3" id="KW-1185">Reference proteome</keyword>
<sequence length="297" mass="34383">MLKDMKYQIKRRLFLSDNDRIDSSPERGNQQNTKQDAENAERKRLPSIPSPDLDEYMNRSVAKQKSDATASTVLKSYGPYFMEYTLLAEYNLLQKQMIPGMYVLPAAKTPLIWYGVLFIHHGFYEEGVFKFIMTIPENYPDGDCPIVKFVPAVYHPLINFETGEVDVKQAFPSWRRTVNHLWQVLMFARRLFYRIESSNAVNQEAAELYNNDSEAYRAKVVENISNCNEQLCNNIDDDPHSIRFTEWVPEKHENIKNSILNSKEKTDSSTSRNAQSSGLSWVKKGSVQIFSKPEEKT</sequence>
<dbReference type="InterPro" id="IPR050113">
    <property type="entry name" value="Ub_conjugating_enzyme"/>
</dbReference>
<dbReference type="Pfam" id="PF00179">
    <property type="entry name" value="UQ_con"/>
    <property type="match status" value="1"/>
</dbReference>
<feature type="region of interest" description="Disordered" evidence="1">
    <location>
        <begin position="258"/>
        <end position="279"/>
    </location>
</feature>
<dbReference type="PROSITE" id="PS50127">
    <property type="entry name" value="UBC_2"/>
    <property type="match status" value="1"/>
</dbReference>
<dbReference type="Gene3D" id="3.10.110.10">
    <property type="entry name" value="Ubiquitin Conjugating Enzyme"/>
    <property type="match status" value="1"/>
</dbReference>
<dbReference type="AlphaFoldDB" id="A0A6S7FYS0"/>
<reference evidence="2" key="1">
    <citation type="submission" date="2020-04" db="EMBL/GenBank/DDBJ databases">
        <authorList>
            <person name="Alioto T."/>
            <person name="Alioto T."/>
            <person name="Gomez Garrido J."/>
        </authorList>
    </citation>
    <scope>NUCLEOTIDE SEQUENCE</scope>
    <source>
        <strain evidence="2">A484AB</strain>
    </source>
</reference>
<dbReference type="EMBL" id="CACRXK020000879">
    <property type="protein sequence ID" value="CAB3985494.1"/>
    <property type="molecule type" value="Genomic_DNA"/>
</dbReference>
<evidence type="ECO:0000256" key="1">
    <source>
        <dbReference type="SAM" id="MobiDB-lite"/>
    </source>
</evidence>
<name>A0A6S7FYS0_PARCT</name>
<feature type="compositionally biased region" description="Polar residues" evidence="1">
    <location>
        <begin position="268"/>
        <end position="279"/>
    </location>
</feature>
<protein>
    <submittedName>
        <fullName evidence="2">AKT-interacting isoform X1</fullName>
    </submittedName>
</protein>
<dbReference type="Proteomes" id="UP001152795">
    <property type="component" value="Unassembled WGS sequence"/>
</dbReference>
<dbReference type="InterPro" id="IPR000608">
    <property type="entry name" value="UBC"/>
</dbReference>